<dbReference type="NCBIfam" id="TIGR01755">
    <property type="entry name" value="flav_wrbA"/>
    <property type="match status" value="1"/>
</dbReference>
<evidence type="ECO:0000256" key="3">
    <source>
        <dbReference type="ARBA" id="ARBA00022643"/>
    </source>
</evidence>
<dbReference type="InterPro" id="IPR008254">
    <property type="entry name" value="Flavodoxin/NO_synth"/>
</dbReference>
<dbReference type="NCBIfam" id="NF002999">
    <property type="entry name" value="PRK03767.1"/>
    <property type="match status" value="1"/>
</dbReference>
<evidence type="ECO:0000259" key="4">
    <source>
        <dbReference type="PROSITE" id="PS50902"/>
    </source>
</evidence>
<dbReference type="SUPFAM" id="SSF52218">
    <property type="entry name" value="Flavoproteins"/>
    <property type="match status" value="1"/>
</dbReference>
<name>A0A176S786_9GAMM</name>
<feature type="domain" description="Flavodoxin-like" evidence="4">
    <location>
        <begin position="14"/>
        <end position="198"/>
    </location>
</feature>
<keyword evidence="3" id="KW-0288">FMN</keyword>
<comment type="similarity">
    <text evidence="1">Belongs to the WrbA family.</text>
</comment>
<dbReference type="EMBL" id="LUTY01000205">
    <property type="protein sequence ID" value="OAD23709.1"/>
    <property type="molecule type" value="Genomic_DNA"/>
</dbReference>
<dbReference type="FunFam" id="3.40.50.360:FF:000001">
    <property type="entry name" value="NAD(P)H dehydrogenase (Quinone) FQR1-like"/>
    <property type="match status" value="1"/>
</dbReference>
<gene>
    <name evidence="5" type="ORF">THIOM_000451</name>
</gene>
<dbReference type="GO" id="GO:0016020">
    <property type="term" value="C:membrane"/>
    <property type="evidence" value="ECO:0007669"/>
    <property type="project" value="TreeGrafter"/>
</dbReference>
<accession>A0A176S786</accession>
<dbReference type="GO" id="GO:0010181">
    <property type="term" value="F:FMN binding"/>
    <property type="evidence" value="ECO:0007669"/>
    <property type="project" value="InterPro"/>
</dbReference>
<dbReference type="PROSITE" id="PS50902">
    <property type="entry name" value="FLAVODOXIN_LIKE"/>
    <property type="match status" value="1"/>
</dbReference>
<dbReference type="Gene3D" id="3.40.50.360">
    <property type="match status" value="1"/>
</dbReference>
<keyword evidence="2" id="KW-0285">Flavoprotein</keyword>
<dbReference type="AlphaFoldDB" id="A0A176S786"/>
<evidence type="ECO:0000313" key="5">
    <source>
        <dbReference type="EMBL" id="OAD23709.1"/>
    </source>
</evidence>
<dbReference type="InterPro" id="IPR010089">
    <property type="entry name" value="Flavoprotein_WrbA-like"/>
</dbReference>
<sequence length="207" mass="22150">MCVPCTEDICVLDILVLYYSRHGHVAQMAQKIARGIEEVPNCQARLRTVPEVSQLCEATVPDIPDAGPPYVSLDDLENCAGLALGSPTRFGNMAAPLKYFLDQTSGLWLSGALVDKPAAVFTSTGSLHGGQESTLLSMMLPLLHHGMLLLGLPYTEGDLLTTRTGGTPYGASHVAGTDNKNPMSEEEQRLCRALGKRLAQVASQVQS</sequence>
<dbReference type="PANTHER" id="PTHR30546">
    <property type="entry name" value="FLAVODOXIN-RELATED PROTEIN WRBA-RELATED"/>
    <property type="match status" value="1"/>
</dbReference>
<protein>
    <submittedName>
        <fullName evidence="5">Flavodoxin/nitric oxide synthase</fullName>
    </submittedName>
</protein>
<evidence type="ECO:0000256" key="1">
    <source>
        <dbReference type="ARBA" id="ARBA00006961"/>
    </source>
</evidence>
<reference evidence="5 6" key="1">
    <citation type="submission" date="2016-05" db="EMBL/GenBank/DDBJ databases">
        <title>Single-cell genome of chain-forming Candidatus Thiomargarita nelsonii and comparison to other large sulfur-oxidizing bacteria.</title>
        <authorList>
            <person name="Winkel M."/>
            <person name="Salman V."/>
            <person name="Woyke T."/>
            <person name="Schulz-Vogt H."/>
            <person name="Richter M."/>
            <person name="Flood B."/>
            <person name="Bailey J."/>
            <person name="Amann R."/>
            <person name="Mussmann M."/>
        </authorList>
    </citation>
    <scope>NUCLEOTIDE SEQUENCE [LARGE SCALE GENOMIC DNA]</scope>
    <source>
        <strain evidence="5 6">THI036</strain>
    </source>
</reference>
<dbReference type="PANTHER" id="PTHR30546:SF23">
    <property type="entry name" value="FLAVOPROTEIN-LIKE PROTEIN YCP4-RELATED"/>
    <property type="match status" value="1"/>
</dbReference>
<dbReference type="Pfam" id="PF03358">
    <property type="entry name" value="FMN_red"/>
    <property type="match status" value="1"/>
</dbReference>
<evidence type="ECO:0000313" key="6">
    <source>
        <dbReference type="Proteomes" id="UP000076962"/>
    </source>
</evidence>
<comment type="caution">
    <text evidence="5">The sequence shown here is derived from an EMBL/GenBank/DDBJ whole genome shotgun (WGS) entry which is preliminary data.</text>
</comment>
<organism evidence="5 6">
    <name type="scientific">Candidatus Thiomargarita nelsonii</name>
    <dbReference type="NCBI Taxonomy" id="1003181"/>
    <lineage>
        <taxon>Bacteria</taxon>
        <taxon>Pseudomonadati</taxon>
        <taxon>Pseudomonadota</taxon>
        <taxon>Gammaproteobacteria</taxon>
        <taxon>Thiotrichales</taxon>
        <taxon>Thiotrichaceae</taxon>
        <taxon>Thiomargarita</taxon>
    </lineage>
</organism>
<dbReference type="InterPro" id="IPR005025">
    <property type="entry name" value="FMN_Rdtase-like_dom"/>
</dbReference>
<evidence type="ECO:0000256" key="2">
    <source>
        <dbReference type="ARBA" id="ARBA00022630"/>
    </source>
</evidence>
<dbReference type="InterPro" id="IPR029039">
    <property type="entry name" value="Flavoprotein-like_sf"/>
</dbReference>
<dbReference type="GO" id="GO:0003955">
    <property type="term" value="F:NAD(P)H dehydrogenase (quinone) activity"/>
    <property type="evidence" value="ECO:0007669"/>
    <property type="project" value="InterPro"/>
</dbReference>
<keyword evidence="6" id="KW-1185">Reference proteome</keyword>
<proteinExistence type="inferred from homology"/>
<dbReference type="Proteomes" id="UP000076962">
    <property type="component" value="Unassembled WGS sequence"/>
</dbReference>